<dbReference type="AlphaFoldDB" id="A0A8S9V1B1"/>
<dbReference type="EMBL" id="JAACNO010000683">
    <property type="protein sequence ID" value="KAF4145867.1"/>
    <property type="molecule type" value="Genomic_DNA"/>
</dbReference>
<reference evidence="1" key="1">
    <citation type="submission" date="2020-03" db="EMBL/GenBank/DDBJ databases">
        <title>Hybrid Assembly of Korean Phytophthora infestans isolates.</title>
        <authorList>
            <person name="Prokchorchik M."/>
            <person name="Lee Y."/>
            <person name="Seo J."/>
            <person name="Cho J.-H."/>
            <person name="Park Y.-E."/>
            <person name="Jang D.-C."/>
            <person name="Im J.-S."/>
            <person name="Choi J.-G."/>
            <person name="Park H.-J."/>
            <person name="Lee G.-B."/>
            <person name="Lee Y.-G."/>
            <person name="Hong S.-Y."/>
            <person name="Cho K."/>
            <person name="Sohn K.H."/>
        </authorList>
    </citation>
    <scope>NUCLEOTIDE SEQUENCE</scope>
    <source>
        <strain evidence="1">KR_2_A2</strain>
    </source>
</reference>
<name>A0A8S9V1B1_PHYIN</name>
<proteinExistence type="predicted"/>
<evidence type="ECO:0000313" key="1">
    <source>
        <dbReference type="EMBL" id="KAF4145867.1"/>
    </source>
</evidence>
<gene>
    <name evidence="1" type="ORF">GN958_ATG04940</name>
</gene>
<accession>A0A8S9V1B1</accession>
<sequence>MHQKNALCVFLEPLYYKKYDLSGKNTQYSFSFGLAVLLTHYGNGCGQGGEGVSGAAAELGMYRSVASRYITKLEELQYEMKDEDIYFPSPDAGNEWSELTDGIAARKADFPDVACIYDCTLMRTRRPSDFQVLQYHV</sequence>
<comment type="caution">
    <text evidence="1">The sequence shown here is derived from an EMBL/GenBank/DDBJ whole genome shotgun (WGS) entry which is preliminary data.</text>
</comment>
<evidence type="ECO:0000313" key="2">
    <source>
        <dbReference type="Proteomes" id="UP000704712"/>
    </source>
</evidence>
<dbReference type="Proteomes" id="UP000704712">
    <property type="component" value="Unassembled WGS sequence"/>
</dbReference>
<protein>
    <submittedName>
        <fullName evidence="1">Uncharacterized protein</fullName>
    </submittedName>
</protein>
<organism evidence="1 2">
    <name type="scientific">Phytophthora infestans</name>
    <name type="common">Potato late blight agent</name>
    <name type="synonym">Botrytis infestans</name>
    <dbReference type="NCBI Taxonomy" id="4787"/>
    <lineage>
        <taxon>Eukaryota</taxon>
        <taxon>Sar</taxon>
        <taxon>Stramenopiles</taxon>
        <taxon>Oomycota</taxon>
        <taxon>Peronosporomycetes</taxon>
        <taxon>Peronosporales</taxon>
        <taxon>Peronosporaceae</taxon>
        <taxon>Phytophthora</taxon>
    </lineage>
</organism>